<evidence type="ECO:0000256" key="4">
    <source>
        <dbReference type="ARBA" id="ARBA00013122"/>
    </source>
</evidence>
<keyword evidence="7 14" id="KW-0276">Fatty acid metabolism</keyword>
<keyword evidence="9 14" id="KW-0443">Lipid metabolism</keyword>
<keyword evidence="16" id="KW-1185">Reference proteome</keyword>
<keyword evidence="8 14" id="KW-1133">Transmembrane helix</keyword>
<keyword evidence="12 14" id="KW-0456">Lyase</keyword>
<dbReference type="GO" id="GO:0030148">
    <property type="term" value="P:sphingolipid biosynthetic process"/>
    <property type="evidence" value="ECO:0007669"/>
    <property type="project" value="TreeGrafter"/>
</dbReference>
<gene>
    <name evidence="15" type="ORF">H4R34_001727</name>
</gene>
<keyword evidence="14" id="KW-0256">Endoplasmic reticulum</keyword>
<dbReference type="Pfam" id="PF04387">
    <property type="entry name" value="PTPLA"/>
    <property type="match status" value="1"/>
</dbReference>
<protein>
    <recommendedName>
        <fullName evidence="4 14">Very-long-chain (3R)-3-hydroxyacyl-CoA dehydratase</fullName>
        <ecNumber evidence="4 14">4.2.1.134</ecNumber>
    </recommendedName>
</protein>
<feature type="transmembrane region" description="Helical" evidence="14">
    <location>
        <begin position="107"/>
        <end position="126"/>
    </location>
</feature>
<evidence type="ECO:0000313" key="15">
    <source>
        <dbReference type="EMBL" id="KAJ1982379.1"/>
    </source>
</evidence>
<comment type="similarity">
    <text evidence="3 14">Belongs to the very long-chain fatty acids dehydratase HACD family.</text>
</comment>
<dbReference type="InterPro" id="IPR007482">
    <property type="entry name" value="Tyr_Pase-like_PTPLA"/>
</dbReference>
<comment type="caution">
    <text evidence="15">The sequence shown here is derived from an EMBL/GenBank/DDBJ whole genome shotgun (WGS) entry which is preliminary data.</text>
</comment>
<evidence type="ECO:0000256" key="3">
    <source>
        <dbReference type="ARBA" id="ARBA00007811"/>
    </source>
</evidence>
<dbReference type="OrthoDB" id="46988at2759"/>
<accession>A0A9W8B9B3</accession>
<evidence type="ECO:0000256" key="2">
    <source>
        <dbReference type="ARBA" id="ARBA00005194"/>
    </source>
</evidence>
<keyword evidence="11 14" id="KW-0275">Fatty acid biosynthesis</keyword>
<dbReference type="EC" id="4.2.1.134" evidence="4 14"/>
<dbReference type="Proteomes" id="UP001151582">
    <property type="component" value="Unassembled WGS sequence"/>
</dbReference>
<evidence type="ECO:0000256" key="11">
    <source>
        <dbReference type="ARBA" id="ARBA00023160"/>
    </source>
</evidence>
<evidence type="ECO:0000256" key="8">
    <source>
        <dbReference type="ARBA" id="ARBA00022989"/>
    </source>
</evidence>
<feature type="transmembrane region" description="Helical" evidence="14">
    <location>
        <begin position="54"/>
        <end position="72"/>
    </location>
</feature>
<evidence type="ECO:0000256" key="1">
    <source>
        <dbReference type="ARBA" id="ARBA00004141"/>
    </source>
</evidence>
<feature type="transmembrane region" description="Helical" evidence="14">
    <location>
        <begin position="176"/>
        <end position="195"/>
    </location>
</feature>
<feature type="transmembrane region" description="Helical" evidence="14">
    <location>
        <begin position="12"/>
        <end position="34"/>
    </location>
</feature>
<comment type="function">
    <text evidence="14">Catalyzes the third of the four reactions of the long-chain fatty acids elongation cycle. This endoplasmic reticulum-bound enzymatic process, allows the addition of two carbons to the chain of long- and very long-chain fatty acids/VLCFAs per cycle. This enzyme catalyzes the dehydration of the 3-hydroxyacyl-CoA intermediate into trans-2,3-enoyl-CoA, within each cycle of fatty acid elongation. Thereby, it participates to the production of VLCFAs of different chain lengths that are involved in multiple biological processes as precursors of membrane lipids and lipid mediators.</text>
</comment>
<evidence type="ECO:0000256" key="5">
    <source>
        <dbReference type="ARBA" id="ARBA00022516"/>
    </source>
</evidence>
<name>A0A9W8B9B3_9FUNG</name>
<dbReference type="GO" id="GO:0042761">
    <property type="term" value="P:very long-chain fatty acid biosynthetic process"/>
    <property type="evidence" value="ECO:0007669"/>
    <property type="project" value="TreeGrafter"/>
</dbReference>
<dbReference type="PANTHER" id="PTHR11035">
    <property type="entry name" value="VERY-LONG-CHAIN (3R)-3-HYDROXYACYL-COA DEHYDRATASE"/>
    <property type="match status" value="1"/>
</dbReference>
<evidence type="ECO:0000256" key="13">
    <source>
        <dbReference type="ARBA" id="ARBA00036671"/>
    </source>
</evidence>
<dbReference type="EMBL" id="JANBQB010000092">
    <property type="protein sequence ID" value="KAJ1982379.1"/>
    <property type="molecule type" value="Genomic_DNA"/>
</dbReference>
<proteinExistence type="inferred from homology"/>
<dbReference type="GO" id="GO:0030497">
    <property type="term" value="P:fatty acid elongation"/>
    <property type="evidence" value="ECO:0007669"/>
    <property type="project" value="TreeGrafter"/>
</dbReference>
<dbReference type="GO" id="GO:0005789">
    <property type="term" value="C:endoplasmic reticulum membrane"/>
    <property type="evidence" value="ECO:0007669"/>
    <property type="project" value="UniProtKB-SubCell"/>
</dbReference>
<evidence type="ECO:0000313" key="16">
    <source>
        <dbReference type="Proteomes" id="UP001151582"/>
    </source>
</evidence>
<feature type="transmembrane region" description="Helical" evidence="14">
    <location>
        <begin position="138"/>
        <end position="156"/>
    </location>
</feature>
<evidence type="ECO:0000256" key="12">
    <source>
        <dbReference type="ARBA" id="ARBA00023239"/>
    </source>
</evidence>
<comment type="pathway">
    <text evidence="2 14">Lipid metabolism; fatty acid biosynthesis.</text>
</comment>
<comment type="subcellular location">
    <subcellularLocation>
        <location evidence="14">Endoplasmic reticulum membrane</location>
        <topology evidence="14">Multi-pass membrane protein</topology>
    </subcellularLocation>
    <subcellularLocation>
        <location evidence="1">Membrane</location>
        <topology evidence="1">Multi-pass membrane protein</topology>
    </subcellularLocation>
</comment>
<evidence type="ECO:0000256" key="7">
    <source>
        <dbReference type="ARBA" id="ARBA00022832"/>
    </source>
</evidence>
<sequence>MARSAQSPLARGYLIAYNAASVGAWGWILFRLIANMLANGGDYRSNYAAFGWELTLIQTTMVLDVVHVALGLVRSSVLTTAIQIMSRIIIVWIQCQLFNAPMVVESAAFTTMILAWSVTEVVRYSYYAANLLGANLSLLTWARYTFFFILYPVGAGSEATLIYKSLPAAHAVDPKLYWFFCSLIFLYLPLFPKMYMHMIRLRRKVLSPAKATVKAGSTPLKKKKKL</sequence>
<keyword evidence="10 14" id="KW-0472">Membrane</keyword>
<comment type="catalytic activity">
    <reaction evidence="13 14">
        <text>a very-long-chain (3R)-3-hydroxyacyl-CoA = a very-long-chain (2E)-enoyl-CoA + H2O</text>
        <dbReference type="Rhea" id="RHEA:45812"/>
        <dbReference type="ChEBI" id="CHEBI:15377"/>
        <dbReference type="ChEBI" id="CHEBI:83728"/>
        <dbReference type="ChEBI" id="CHEBI:85440"/>
        <dbReference type="EC" id="4.2.1.134"/>
    </reaction>
</comment>
<reference evidence="15" key="1">
    <citation type="submission" date="2022-07" db="EMBL/GenBank/DDBJ databases">
        <title>Phylogenomic reconstructions and comparative analyses of Kickxellomycotina fungi.</title>
        <authorList>
            <person name="Reynolds N.K."/>
            <person name="Stajich J.E."/>
            <person name="Barry K."/>
            <person name="Grigoriev I.V."/>
            <person name="Crous P."/>
            <person name="Smith M.E."/>
        </authorList>
    </citation>
    <scope>NUCLEOTIDE SEQUENCE</scope>
    <source>
        <strain evidence="15">RSA 567</strain>
    </source>
</reference>
<evidence type="ECO:0000256" key="10">
    <source>
        <dbReference type="ARBA" id="ARBA00023136"/>
    </source>
</evidence>
<dbReference type="AlphaFoldDB" id="A0A9W8B9B3"/>
<keyword evidence="6 14" id="KW-0812">Transmembrane</keyword>
<organism evidence="15 16">
    <name type="scientific">Dimargaris verticillata</name>
    <dbReference type="NCBI Taxonomy" id="2761393"/>
    <lineage>
        <taxon>Eukaryota</taxon>
        <taxon>Fungi</taxon>
        <taxon>Fungi incertae sedis</taxon>
        <taxon>Zoopagomycota</taxon>
        <taxon>Kickxellomycotina</taxon>
        <taxon>Dimargaritomycetes</taxon>
        <taxon>Dimargaritales</taxon>
        <taxon>Dimargaritaceae</taxon>
        <taxon>Dimargaris</taxon>
    </lineage>
</organism>
<evidence type="ECO:0000256" key="6">
    <source>
        <dbReference type="ARBA" id="ARBA00022692"/>
    </source>
</evidence>
<dbReference type="PANTHER" id="PTHR11035:SF3">
    <property type="entry name" value="VERY-LONG-CHAIN (3R)-3-HYDROXYACYL-COA DEHYDRATASE"/>
    <property type="match status" value="1"/>
</dbReference>
<evidence type="ECO:0000256" key="9">
    <source>
        <dbReference type="ARBA" id="ARBA00023098"/>
    </source>
</evidence>
<evidence type="ECO:0000256" key="14">
    <source>
        <dbReference type="RuleBase" id="RU363109"/>
    </source>
</evidence>
<keyword evidence="5 14" id="KW-0444">Lipid biosynthesis</keyword>
<dbReference type="GO" id="GO:0102158">
    <property type="term" value="F:very-long-chain (3R)-3-hydroxyacyl-CoA dehydratase activity"/>
    <property type="evidence" value="ECO:0007669"/>
    <property type="project" value="UniProtKB-EC"/>
</dbReference>